<reference evidence="2" key="1">
    <citation type="submission" date="2021-06" db="EMBL/GenBank/DDBJ databases">
        <authorList>
            <person name="Kallberg Y."/>
            <person name="Tangrot J."/>
            <person name="Rosling A."/>
        </authorList>
    </citation>
    <scope>NUCLEOTIDE SEQUENCE</scope>
    <source>
        <strain evidence="2">FL130A</strain>
    </source>
</reference>
<dbReference type="AlphaFoldDB" id="A0A9N9G308"/>
<organism evidence="2 3">
    <name type="scientific">Ambispora leptoticha</name>
    <dbReference type="NCBI Taxonomy" id="144679"/>
    <lineage>
        <taxon>Eukaryota</taxon>
        <taxon>Fungi</taxon>
        <taxon>Fungi incertae sedis</taxon>
        <taxon>Mucoromycota</taxon>
        <taxon>Glomeromycotina</taxon>
        <taxon>Glomeromycetes</taxon>
        <taxon>Archaeosporales</taxon>
        <taxon>Ambisporaceae</taxon>
        <taxon>Ambispora</taxon>
    </lineage>
</organism>
<feature type="region of interest" description="Disordered" evidence="1">
    <location>
        <begin position="1"/>
        <end position="46"/>
    </location>
</feature>
<feature type="compositionally biased region" description="Polar residues" evidence="1">
    <location>
        <begin position="24"/>
        <end position="33"/>
    </location>
</feature>
<keyword evidence="3" id="KW-1185">Reference proteome</keyword>
<evidence type="ECO:0000313" key="2">
    <source>
        <dbReference type="EMBL" id="CAG8576309.1"/>
    </source>
</evidence>
<dbReference type="EMBL" id="CAJVPS010002786">
    <property type="protein sequence ID" value="CAG8576309.1"/>
    <property type="molecule type" value="Genomic_DNA"/>
</dbReference>
<dbReference type="Proteomes" id="UP000789508">
    <property type="component" value="Unassembled WGS sequence"/>
</dbReference>
<protein>
    <submittedName>
        <fullName evidence="2">5496_t:CDS:1</fullName>
    </submittedName>
</protein>
<feature type="non-terminal residue" evidence="2">
    <location>
        <position position="46"/>
    </location>
</feature>
<proteinExistence type="predicted"/>
<comment type="caution">
    <text evidence="2">The sequence shown here is derived from an EMBL/GenBank/DDBJ whole genome shotgun (WGS) entry which is preliminary data.</text>
</comment>
<name>A0A9N9G308_9GLOM</name>
<sequence length="46" mass="5063">STEYEIDINTKKASASLNAPKENYTPNEPNGASTEYEIDIDTKKAT</sequence>
<gene>
    <name evidence="2" type="ORF">ALEPTO_LOCUS7048</name>
</gene>
<accession>A0A9N9G308</accession>
<evidence type="ECO:0000256" key="1">
    <source>
        <dbReference type="SAM" id="MobiDB-lite"/>
    </source>
</evidence>
<evidence type="ECO:0000313" key="3">
    <source>
        <dbReference type="Proteomes" id="UP000789508"/>
    </source>
</evidence>